<evidence type="ECO:0000256" key="7">
    <source>
        <dbReference type="ARBA" id="ARBA00029392"/>
    </source>
</evidence>
<dbReference type="Gene3D" id="3.40.50.1820">
    <property type="entry name" value="alpha/beta hydrolase"/>
    <property type="match status" value="1"/>
</dbReference>
<dbReference type="GO" id="GO:0072330">
    <property type="term" value="P:monocarboxylic acid biosynthetic process"/>
    <property type="evidence" value="ECO:0007669"/>
    <property type="project" value="UniProtKB-ARBA"/>
</dbReference>
<keyword evidence="12" id="KW-1185">Reference proteome</keyword>
<dbReference type="AlphaFoldDB" id="A0A9W9HBH2"/>
<comment type="catalytic activity">
    <reaction evidence="9">
        <text>S-hexadecanoyl-L-cysteinyl-[protein] + H2O = L-cysteinyl-[protein] + hexadecanoate + H(+)</text>
        <dbReference type="Rhea" id="RHEA:19233"/>
        <dbReference type="Rhea" id="RHEA-COMP:10131"/>
        <dbReference type="Rhea" id="RHEA-COMP:11032"/>
        <dbReference type="ChEBI" id="CHEBI:7896"/>
        <dbReference type="ChEBI" id="CHEBI:15377"/>
        <dbReference type="ChEBI" id="CHEBI:15378"/>
        <dbReference type="ChEBI" id="CHEBI:29950"/>
        <dbReference type="ChEBI" id="CHEBI:74151"/>
        <dbReference type="EC" id="3.1.2.22"/>
    </reaction>
</comment>
<evidence type="ECO:0000313" key="11">
    <source>
        <dbReference type="EMBL" id="KAJ5143559.1"/>
    </source>
</evidence>
<feature type="domain" description="Phospholipase/carboxylesterase/thioesterase" evidence="10">
    <location>
        <begin position="103"/>
        <end position="252"/>
    </location>
</feature>
<dbReference type="GO" id="GO:0008474">
    <property type="term" value="F:palmitoyl-(protein) hydrolase activity"/>
    <property type="evidence" value="ECO:0007669"/>
    <property type="project" value="UniProtKB-EC"/>
</dbReference>
<accession>A0A9W9HBH2</accession>
<dbReference type="EMBL" id="JAPQKL010000002">
    <property type="protein sequence ID" value="KAJ5143559.1"/>
    <property type="molecule type" value="Genomic_DNA"/>
</dbReference>
<evidence type="ECO:0000256" key="3">
    <source>
        <dbReference type="ARBA" id="ARBA00014923"/>
    </source>
</evidence>
<dbReference type="InterPro" id="IPR029058">
    <property type="entry name" value="AB_hydrolase_fold"/>
</dbReference>
<dbReference type="PANTHER" id="PTHR10655:SF17">
    <property type="entry name" value="LYSOPHOSPHOLIPASE-LIKE PROTEIN 1"/>
    <property type="match status" value="1"/>
</dbReference>
<gene>
    <name evidence="11" type="ORF">N7515_002346</name>
</gene>
<comment type="similarity">
    <text evidence="1">Belongs to the AB hydrolase superfamily. AB hydrolase 2 family.</text>
</comment>
<dbReference type="GO" id="GO:0052689">
    <property type="term" value="F:carboxylic ester hydrolase activity"/>
    <property type="evidence" value="ECO:0007669"/>
    <property type="project" value="UniProtKB-KW"/>
</dbReference>
<dbReference type="Pfam" id="PF02230">
    <property type="entry name" value="Abhydrolase_2"/>
    <property type="match status" value="2"/>
</dbReference>
<dbReference type="SUPFAM" id="SSF53474">
    <property type="entry name" value="alpha/beta-Hydrolases"/>
    <property type="match status" value="1"/>
</dbReference>
<proteinExistence type="inferred from homology"/>
<evidence type="ECO:0000256" key="2">
    <source>
        <dbReference type="ARBA" id="ARBA00012423"/>
    </source>
</evidence>
<dbReference type="InterPro" id="IPR003140">
    <property type="entry name" value="PLipase/COase/thioEstase"/>
</dbReference>
<dbReference type="InterPro" id="IPR050565">
    <property type="entry name" value="LYPA1-2/EST-like"/>
</dbReference>
<evidence type="ECO:0000256" key="4">
    <source>
        <dbReference type="ARBA" id="ARBA00022487"/>
    </source>
</evidence>
<dbReference type="GeneID" id="81402260"/>
<evidence type="ECO:0000256" key="1">
    <source>
        <dbReference type="ARBA" id="ARBA00006499"/>
    </source>
</evidence>
<sequence length="265" mass="29255">MARAPFVVPALKKHTATVIMAHGLGDSGAGWMALAQNWRRRGKFDEVAFIFPNAPTIPITVNFGMSMPGWYDISKLGRDVSPHFPALQPQTHIADPQLLYQLDFEESLRSQDEAGILRSRDYFNTLIKEEMDKGIKASRIILGGFSQGGAMSVFTGVTCKEKLGGVFGLSSYLLLSDKIKNFLPEEWVNKKTPFFLGHGLEDEVVQFDYGKKSAELLKTMGLEDVSFHQYANLGHSADPQEIDDLEKFIEKAIPAEGDGNATAGL</sequence>
<evidence type="ECO:0000256" key="8">
    <source>
        <dbReference type="ARBA" id="ARBA00031195"/>
    </source>
</evidence>
<dbReference type="GO" id="GO:0017000">
    <property type="term" value="P:antibiotic biosynthetic process"/>
    <property type="evidence" value="ECO:0007669"/>
    <property type="project" value="UniProtKB-ARBA"/>
</dbReference>
<reference evidence="11" key="2">
    <citation type="journal article" date="2023" name="IMA Fungus">
        <title>Comparative genomic study of the Penicillium genus elucidates a diverse pangenome and 15 lateral gene transfer events.</title>
        <authorList>
            <person name="Petersen C."/>
            <person name="Sorensen T."/>
            <person name="Nielsen M.R."/>
            <person name="Sondergaard T.E."/>
            <person name="Sorensen J.L."/>
            <person name="Fitzpatrick D.A."/>
            <person name="Frisvad J.C."/>
            <person name="Nielsen K.L."/>
        </authorList>
    </citation>
    <scope>NUCLEOTIDE SEQUENCE</scope>
    <source>
        <strain evidence="11">IBT 22155</strain>
    </source>
</reference>
<evidence type="ECO:0000256" key="9">
    <source>
        <dbReference type="ARBA" id="ARBA00047337"/>
    </source>
</evidence>
<comment type="function">
    <text evidence="7">Hydrolyzes fatty acids from S-acylated cysteine residues in proteins with a strong preference for palmitoylated G-alpha proteins over other acyl substrates. Mediates the deacylation of G-alpha proteins such as GPA1 in vivo, but has weak or no activity toward palmitoylated Ras proteins. Has weak lysophospholipase activity in vitro; however such activity may not exist in vivo.</text>
</comment>
<organism evidence="11 12">
    <name type="scientific">Penicillium bovifimosum</name>
    <dbReference type="NCBI Taxonomy" id="126998"/>
    <lineage>
        <taxon>Eukaryota</taxon>
        <taxon>Fungi</taxon>
        <taxon>Dikarya</taxon>
        <taxon>Ascomycota</taxon>
        <taxon>Pezizomycotina</taxon>
        <taxon>Eurotiomycetes</taxon>
        <taxon>Eurotiomycetidae</taxon>
        <taxon>Eurotiales</taxon>
        <taxon>Aspergillaceae</taxon>
        <taxon>Penicillium</taxon>
    </lineage>
</organism>
<dbReference type="PANTHER" id="PTHR10655">
    <property type="entry name" value="LYSOPHOSPHOLIPASE-RELATED"/>
    <property type="match status" value="1"/>
</dbReference>
<evidence type="ECO:0000256" key="5">
    <source>
        <dbReference type="ARBA" id="ARBA00022801"/>
    </source>
</evidence>
<dbReference type="Proteomes" id="UP001149079">
    <property type="component" value="Unassembled WGS sequence"/>
</dbReference>
<keyword evidence="6" id="KW-0443">Lipid metabolism</keyword>
<reference evidence="11" key="1">
    <citation type="submission" date="2022-11" db="EMBL/GenBank/DDBJ databases">
        <authorList>
            <person name="Petersen C."/>
        </authorList>
    </citation>
    <scope>NUCLEOTIDE SEQUENCE</scope>
    <source>
        <strain evidence="11">IBT 22155</strain>
    </source>
</reference>
<dbReference type="OrthoDB" id="2418081at2759"/>
<protein>
    <recommendedName>
        <fullName evidence="3">Acyl-protein thioesterase 1</fullName>
        <ecNumber evidence="2">3.1.2.22</ecNumber>
    </recommendedName>
    <alternativeName>
        <fullName evidence="8">Palmitoyl-protein hydrolase</fullName>
    </alternativeName>
</protein>
<evidence type="ECO:0000256" key="6">
    <source>
        <dbReference type="ARBA" id="ARBA00022832"/>
    </source>
</evidence>
<dbReference type="GO" id="GO:0006631">
    <property type="term" value="P:fatty acid metabolic process"/>
    <property type="evidence" value="ECO:0007669"/>
    <property type="project" value="UniProtKB-KW"/>
</dbReference>
<comment type="caution">
    <text evidence="11">The sequence shown here is derived from an EMBL/GenBank/DDBJ whole genome shotgun (WGS) entry which is preliminary data.</text>
</comment>
<dbReference type="EC" id="3.1.2.22" evidence="2"/>
<name>A0A9W9HBH2_9EURO</name>
<dbReference type="GO" id="GO:0005737">
    <property type="term" value="C:cytoplasm"/>
    <property type="evidence" value="ECO:0007669"/>
    <property type="project" value="TreeGrafter"/>
</dbReference>
<keyword evidence="5" id="KW-0378">Hydrolase</keyword>
<feature type="domain" description="Phospholipase/carboxylesterase/thioesterase" evidence="10">
    <location>
        <begin position="5"/>
        <end position="78"/>
    </location>
</feature>
<evidence type="ECO:0000313" key="12">
    <source>
        <dbReference type="Proteomes" id="UP001149079"/>
    </source>
</evidence>
<evidence type="ECO:0000259" key="10">
    <source>
        <dbReference type="Pfam" id="PF02230"/>
    </source>
</evidence>
<keyword evidence="4" id="KW-0719">Serine esterase</keyword>
<dbReference type="RefSeq" id="XP_056525203.1">
    <property type="nucleotide sequence ID" value="XM_056663090.1"/>
</dbReference>
<keyword evidence="6" id="KW-0276">Fatty acid metabolism</keyword>